<proteinExistence type="predicted"/>
<name>A0A229RSL7_AMYAL</name>
<sequence length="158" mass="17030">MADTSKEGHADLDTVFTDLVRAETRLYNAVAERLKTETGIGAGHFELLRHVRDHPDARVADLASAFAIGVGTTSKIVDRLEKEGWLKRRPNPANRRSSLLALTAAGESVLSRAEPVWRAAIQETLGGVVAAEELTALAPILAALRSDLERRDLGLPTG</sequence>
<dbReference type="InterPro" id="IPR039422">
    <property type="entry name" value="MarR/SlyA-like"/>
</dbReference>
<gene>
    <name evidence="2" type="ORF">CFP75_17980</name>
</gene>
<accession>A0A229RSL7</accession>
<dbReference type="PANTHER" id="PTHR33164">
    <property type="entry name" value="TRANSCRIPTIONAL REGULATOR, MARR FAMILY"/>
    <property type="match status" value="1"/>
</dbReference>
<keyword evidence="3" id="KW-1185">Reference proteome</keyword>
<evidence type="ECO:0000313" key="3">
    <source>
        <dbReference type="Proteomes" id="UP000215563"/>
    </source>
</evidence>
<reference evidence="2 3" key="1">
    <citation type="submission" date="2017-07" db="EMBL/GenBank/DDBJ databases">
        <title>Amycolatopsis alba DSM 44262 Genome sequencing and assembly.</title>
        <authorList>
            <person name="Kaur N."/>
            <person name="Mayilraj S."/>
        </authorList>
    </citation>
    <scope>NUCLEOTIDE SEQUENCE [LARGE SCALE GENOMIC DNA]</scope>
    <source>
        <strain evidence="2 3">DSM 44262</strain>
    </source>
</reference>
<dbReference type="InterPro" id="IPR036388">
    <property type="entry name" value="WH-like_DNA-bd_sf"/>
</dbReference>
<dbReference type="Proteomes" id="UP000215563">
    <property type="component" value="Unassembled WGS sequence"/>
</dbReference>
<protein>
    <submittedName>
        <fullName evidence="2">MarR family transcriptional regulator</fullName>
    </submittedName>
</protein>
<dbReference type="GO" id="GO:0003700">
    <property type="term" value="F:DNA-binding transcription factor activity"/>
    <property type="evidence" value="ECO:0007669"/>
    <property type="project" value="InterPro"/>
</dbReference>
<dbReference type="Gene3D" id="1.10.10.10">
    <property type="entry name" value="Winged helix-like DNA-binding domain superfamily/Winged helix DNA-binding domain"/>
    <property type="match status" value="1"/>
</dbReference>
<dbReference type="EMBL" id="NMQU01000047">
    <property type="protein sequence ID" value="OXM49660.1"/>
    <property type="molecule type" value="Genomic_DNA"/>
</dbReference>
<dbReference type="RefSeq" id="WP_020634757.1">
    <property type="nucleotide sequence ID" value="NZ_KB913032.1"/>
</dbReference>
<dbReference type="InterPro" id="IPR036390">
    <property type="entry name" value="WH_DNA-bd_sf"/>
</dbReference>
<evidence type="ECO:0000313" key="2">
    <source>
        <dbReference type="EMBL" id="OXM49660.1"/>
    </source>
</evidence>
<dbReference type="Pfam" id="PF01047">
    <property type="entry name" value="MarR"/>
    <property type="match status" value="1"/>
</dbReference>
<dbReference type="GO" id="GO:0006950">
    <property type="term" value="P:response to stress"/>
    <property type="evidence" value="ECO:0007669"/>
    <property type="project" value="TreeGrafter"/>
</dbReference>
<organism evidence="2 3">
    <name type="scientific">Amycolatopsis alba DSM 44262</name>
    <dbReference type="NCBI Taxonomy" id="1125972"/>
    <lineage>
        <taxon>Bacteria</taxon>
        <taxon>Bacillati</taxon>
        <taxon>Actinomycetota</taxon>
        <taxon>Actinomycetes</taxon>
        <taxon>Pseudonocardiales</taxon>
        <taxon>Pseudonocardiaceae</taxon>
        <taxon>Amycolatopsis</taxon>
    </lineage>
</organism>
<dbReference type="PROSITE" id="PS50995">
    <property type="entry name" value="HTH_MARR_2"/>
    <property type="match status" value="1"/>
</dbReference>
<dbReference type="SUPFAM" id="SSF46785">
    <property type="entry name" value="Winged helix' DNA-binding domain"/>
    <property type="match status" value="1"/>
</dbReference>
<dbReference type="AlphaFoldDB" id="A0A229RSL7"/>
<evidence type="ECO:0000259" key="1">
    <source>
        <dbReference type="PROSITE" id="PS50995"/>
    </source>
</evidence>
<dbReference type="InterPro" id="IPR000835">
    <property type="entry name" value="HTH_MarR-typ"/>
</dbReference>
<dbReference type="OrthoDB" id="162531at2"/>
<dbReference type="SMART" id="SM00347">
    <property type="entry name" value="HTH_MARR"/>
    <property type="match status" value="1"/>
</dbReference>
<feature type="domain" description="HTH marR-type" evidence="1">
    <location>
        <begin position="12"/>
        <end position="146"/>
    </location>
</feature>
<comment type="caution">
    <text evidence="2">The sequence shown here is derived from an EMBL/GenBank/DDBJ whole genome shotgun (WGS) entry which is preliminary data.</text>
</comment>
<dbReference type="PANTHER" id="PTHR33164:SF94">
    <property type="entry name" value="TRANSCRIPTIONAL REGULATORY PROTEIN-RELATED"/>
    <property type="match status" value="1"/>
</dbReference>
<dbReference type="PRINTS" id="PR00598">
    <property type="entry name" value="HTHMARR"/>
</dbReference>